<evidence type="ECO:0000256" key="5">
    <source>
        <dbReference type="ARBA" id="ARBA00022840"/>
    </source>
</evidence>
<keyword evidence="4" id="KW-0547">Nucleotide-binding</keyword>
<dbReference type="PROSITE" id="PS50045">
    <property type="entry name" value="SIGMA54_INTERACT_4"/>
    <property type="match status" value="1"/>
</dbReference>
<evidence type="ECO:0000256" key="3">
    <source>
        <dbReference type="ARBA" id="ARBA00022553"/>
    </source>
</evidence>
<keyword evidence="9" id="KW-0010">Activator</keyword>
<dbReference type="Pfam" id="PF00158">
    <property type="entry name" value="Sigma54_activat"/>
    <property type="match status" value="1"/>
</dbReference>
<keyword evidence="17" id="KW-1185">Reference proteome</keyword>
<evidence type="ECO:0000313" key="18">
    <source>
        <dbReference type="Proteomes" id="UP000183454"/>
    </source>
</evidence>
<dbReference type="KEGG" id="nco:AAW31_15640"/>
<dbReference type="InterPro" id="IPR058031">
    <property type="entry name" value="AAA_lid_NorR"/>
</dbReference>
<proteinExistence type="predicted"/>
<evidence type="ECO:0000256" key="10">
    <source>
        <dbReference type="ARBA" id="ARBA00023163"/>
    </source>
</evidence>
<dbReference type="FunFam" id="3.40.50.2300:FF:000018">
    <property type="entry name" value="DNA-binding transcriptional regulator NtrC"/>
    <property type="match status" value="1"/>
</dbReference>
<accession>A0A0F7KHB7</accession>
<reference evidence="14 17" key="2">
    <citation type="journal article" date="2016" name="Genome Announc.">
        <title>Genome Sequence of Nitrosomonas communis Strain Nm2, a Mesophilic Ammonia-Oxidizing Bacterium Isolated from Mediterranean Soil.</title>
        <authorList>
            <person name="Kozlowski J.A."/>
            <person name="Kits K.D."/>
            <person name="Stein L.Y."/>
        </authorList>
    </citation>
    <scope>NUCLEOTIDE SEQUENCE [LARGE SCALE GENOMIC DNA]</scope>
    <source>
        <strain evidence="14 17">Nm2</strain>
    </source>
</reference>
<dbReference type="EMBL" id="VNHT01000007">
    <property type="protein sequence ID" value="TYP91870.1"/>
    <property type="molecule type" value="Genomic_DNA"/>
</dbReference>
<evidence type="ECO:0000256" key="4">
    <source>
        <dbReference type="ARBA" id="ARBA00022741"/>
    </source>
</evidence>
<dbReference type="GO" id="GO:0005737">
    <property type="term" value="C:cytoplasm"/>
    <property type="evidence" value="ECO:0007669"/>
    <property type="project" value="UniProtKB-SubCell"/>
</dbReference>
<dbReference type="InterPro" id="IPR003593">
    <property type="entry name" value="AAA+_ATPase"/>
</dbReference>
<dbReference type="InterPro" id="IPR025944">
    <property type="entry name" value="Sigma_54_int_dom_CS"/>
</dbReference>
<evidence type="ECO:0000313" key="16">
    <source>
        <dbReference type="EMBL" id="TYP91870.1"/>
    </source>
</evidence>
<dbReference type="PANTHER" id="PTHR32071:SF116">
    <property type="entry name" value="TRANSCRIPTIONAL REGULATORY PROTEIN GLRR"/>
    <property type="match status" value="1"/>
</dbReference>
<dbReference type="OrthoDB" id="5288224at2"/>
<dbReference type="Gene3D" id="1.10.10.60">
    <property type="entry name" value="Homeodomain-like"/>
    <property type="match status" value="1"/>
</dbReference>
<evidence type="ECO:0000313" key="17">
    <source>
        <dbReference type="Proteomes" id="UP000034156"/>
    </source>
</evidence>
<sequence length="459" mass="51441">MVPSKKILIVDDDSDLLELLSIRLTAAGFETIVATSAEAALNCLDITRPHLVISDMQMSGMDGMALFEHIHQANPTLPVIILTAYGTIPDAVAAVQRGIFGYLTKPYDPKTLLDQIDQALRLTCNSGNNESCEESRVAWRKSIITQNAEMEDILTKVERVAEGNASVLLLGESGVGKELFARAIHQASKRCRQPFVTINCAAIPEQLLESELFGHVKGAFTGAIRDHKGLFQLAEGGTLFLDEIGDMPLLLQVKLLHALQERIIRPVGSTQPIPIDVRIISATHRDLKAEITAGNFREDLYYRLYVVGLTIPSLAQRREDIPLLANHFLRTFAEKYEKEINGFSPEATNLLLSASWPGNVRQLMNIIEQSVVLSANPLISYQLVYDAMHQEEAQLVSFEEARKQFERNYLVRLLKITAGNVTQAARLAKRNRTEFYKLLQRHQLDFTLYKPKEKSKEFC</sequence>
<dbReference type="SMART" id="SM00382">
    <property type="entry name" value="AAA"/>
    <property type="match status" value="1"/>
</dbReference>
<dbReference type="Pfam" id="PF25601">
    <property type="entry name" value="AAA_lid_14"/>
    <property type="match status" value="1"/>
</dbReference>
<dbReference type="PROSITE" id="PS00675">
    <property type="entry name" value="SIGMA54_INTERACT_1"/>
    <property type="match status" value="1"/>
</dbReference>
<reference evidence="15 18" key="3">
    <citation type="submission" date="2016-10" db="EMBL/GenBank/DDBJ databases">
        <authorList>
            <person name="de Groot N.N."/>
        </authorList>
    </citation>
    <scope>NUCLEOTIDE SEQUENCE [LARGE SCALE GENOMIC DNA]</scope>
    <source>
        <strain evidence="15 18">Nm110</strain>
    </source>
</reference>
<dbReference type="PATRIC" id="fig|44574.3.peg.3787"/>
<keyword evidence="7" id="KW-0805">Transcription regulation</keyword>
<keyword evidence="2" id="KW-0963">Cytoplasm</keyword>
<dbReference type="InterPro" id="IPR009057">
    <property type="entry name" value="Homeodomain-like_sf"/>
</dbReference>
<dbReference type="InterPro" id="IPR002078">
    <property type="entry name" value="Sigma_54_int"/>
</dbReference>
<dbReference type="EMBL" id="CP011451">
    <property type="protein sequence ID" value="AKH38906.1"/>
    <property type="molecule type" value="Genomic_DNA"/>
</dbReference>
<dbReference type="Gene3D" id="3.40.50.2300">
    <property type="match status" value="1"/>
</dbReference>
<dbReference type="Gene3D" id="3.40.50.300">
    <property type="entry name" value="P-loop containing nucleotide triphosphate hydrolases"/>
    <property type="match status" value="1"/>
</dbReference>
<evidence type="ECO:0000259" key="13">
    <source>
        <dbReference type="PROSITE" id="PS50110"/>
    </source>
</evidence>
<dbReference type="InterPro" id="IPR025943">
    <property type="entry name" value="Sigma_54_int_dom_ATP-bd_2"/>
</dbReference>
<dbReference type="EMBL" id="FNNH01000001">
    <property type="protein sequence ID" value="SDV99803.1"/>
    <property type="molecule type" value="Genomic_DNA"/>
</dbReference>
<keyword evidence="6" id="KW-0902">Two-component regulatory system</keyword>
<gene>
    <name evidence="14" type="ORF">AAW31_15640</name>
    <name evidence="16" type="ORF">BCL69_100731</name>
    <name evidence="15" type="ORF">SAMN05421882_1001108</name>
</gene>
<dbReference type="Proteomes" id="UP000324176">
    <property type="component" value="Unassembled WGS sequence"/>
</dbReference>
<evidence type="ECO:0000256" key="7">
    <source>
        <dbReference type="ARBA" id="ARBA00023015"/>
    </source>
</evidence>
<reference evidence="16 19" key="4">
    <citation type="submission" date="2019-07" db="EMBL/GenBank/DDBJ databases">
        <title>Active sludge and wastewater microbial communities from Klosterneuburg, Austria.</title>
        <authorList>
            <person name="Wagner M."/>
        </authorList>
    </citation>
    <scope>NUCLEOTIDE SEQUENCE [LARGE SCALE GENOMIC DNA]</scope>
    <source>
        <strain evidence="16 19">Nm2</strain>
    </source>
</reference>
<keyword evidence="5" id="KW-0067">ATP-binding</keyword>
<dbReference type="GO" id="GO:0003677">
    <property type="term" value="F:DNA binding"/>
    <property type="evidence" value="ECO:0007669"/>
    <property type="project" value="UniProtKB-KW"/>
</dbReference>
<evidence type="ECO:0000313" key="19">
    <source>
        <dbReference type="Proteomes" id="UP000324176"/>
    </source>
</evidence>
<feature type="modified residue" description="4-aspartylphosphate" evidence="11">
    <location>
        <position position="55"/>
    </location>
</feature>
<keyword evidence="3 11" id="KW-0597">Phosphoprotein</keyword>
<dbReference type="Gene3D" id="1.10.8.60">
    <property type="match status" value="1"/>
</dbReference>
<dbReference type="InterPro" id="IPR027417">
    <property type="entry name" value="P-loop_NTPase"/>
</dbReference>
<evidence type="ECO:0000256" key="11">
    <source>
        <dbReference type="PROSITE-ProRule" id="PRU00169"/>
    </source>
</evidence>
<dbReference type="PANTHER" id="PTHR32071">
    <property type="entry name" value="TRANSCRIPTIONAL REGULATORY PROTEIN"/>
    <property type="match status" value="1"/>
</dbReference>
<dbReference type="Proteomes" id="UP000183454">
    <property type="component" value="Unassembled WGS sequence"/>
</dbReference>
<dbReference type="FunFam" id="1.10.8.60:FF:000014">
    <property type="entry name" value="DNA-binding transcriptional regulator NtrC"/>
    <property type="match status" value="1"/>
</dbReference>
<evidence type="ECO:0000256" key="1">
    <source>
        <dbReference type="ARBA" id="ARBA00004496"/>
    </source>
</evidence>
<dbReference type="PROSITE" id="PS00688">
    <property type="entry name" value="SIGMA54_INTERACT_3"/>
    <property type="match status" value="1"/>
</dbReference>
<keyword evidence="8" id="KW-0238">DNA-binding</keyword>
<dbReference type="InterPro" id="IPR011006">
    <property type="entry name" value="CheY-like_superfamily"/>
</dbReference>
<comment type="subcellular location">
    <subcellularLocation>
        <location evidence="1">Cytoplasm</location>
    </subcellularLocation>
</comment>
<dbReference type="PROSITE" id="PS00676">
    <property type="entry name" value="SIGMA54_INTERACT_2"/>
    <property type="match status" value="1"/>
</dbReference>
<dbReference type="FunFam" id="3.40.50.300:FF:000006">
    <property type="entry name" value="DNA-binding transcriptional regulator NtrC"/>
    <property type="match status" value="1"/>
</dbReference>
<dbReference type="Pfam" id="PF00072">
    <property type="entry name" value="Response_reg"/>
    <property type="match status" value="1"/>
</dbReference>
<organism evidence="14 17">
    <name type="scientific">Nitrosomonas communis</name>
    <dbReference type="NCBI Taxonomy" id="44574"/>
    <lineage>
        <taxon>Bacteria</taxon>
        <taxon>Pseudomonadati</taxon>
        <taxon>Pseudomonadota</taxon>
        <taxon>Betaproteobacteria</taxon>
        <taxon>Nitrosomonadales</taxon>
        <taxon>Nitrosomonadaceae</taxon>
        <taxon>Nitrosomonas</taxon>
    </lineage>
</organism>
<dbReference type="GO" id="GO:0000160">
    <property type="term" value="P:phosphorelay signal transduction system"/>
    <property type="evidence" value="ECO:0007669"/>
    <property type="project" value="UniProtKB-KW"/>
</dbReference>
<dbReference type="SMART" id="SM00448">
    <property type="entry name" value="REC"/>
    <property type="match status" value="1"/>
</dbReference>
<dbReference type="SUPFAM" id="SSF52540">
    <property type="entry name" value="P-loop containing nucleoside triphosphate hydrolases"/>
    <property type="match status" value="1"/>
</dbReference>
<evidence type="ECO:0000256" key="6">
    <source>
        <dbReference type="ARBA" id="ARBA00023012"/>
    </source>
</evidence>
<dbReference type="GO" id="GO:0005524">
    <property type="term" value="F:ATP binding"/>
    <property type="evidence" value="ECO:0007669"/>
    <property type="project" value="UniProtKB-KW"/>
</dbReference>
<feature type="domain" description="Response regulatory" evidence="13">
    <location>
        <begin position="6"/>
        <end position="120"/>
    </location>
</feature>
<reference evidence="17" key="1">
    <citation type="submission" date="2015-05" db="EMBL/GenBank/DDBJ databases">
        <title>Draft genome of Nitrosomonas communis strain Nm2.</title>
        <authorList>
            <person name="Kozlowski J.A."/>
            <person name="Kits K.D."/>
            <person name="Stein L.Y."/>
        </authorList>
    </citation>
    <scope>NUCLEOTIDE SEQUENCE [LARGE SCALE GENOMIC DNA]</scope>
    <source>
        <strain evidence="17">Nm2</strain>
    </source>
</reference>
<evidence type="ECO:0000256" key="8">
    <source>
        <dbReference type="ARBA" id="ARBA00023125"/>
    </source>
</evidence>
<name>A0A0F7KHB7_9PROT</name>
<dbReference type="SUPFAM" id="SSF52172">
    <property type="entry name" value="CheY-like"/>
    <property type="match status" value="1"/>
</dbReference>
<evidence type="ECO:0000259" key="12">
    <source>
        <dbReference type="PROSITE" id="PS50045"/>
    </source>
</evidence>
<dbReference type="InterPro" id="IPR001789">
    <property type="entry name" value="Sig_transdc_resp-reg_receiver"/>
</dbReference>
<dbReference type="SUPFAM" id="SSF46689">
    <property type="entry name" value="Homeodomain-like"/>
    <property type="match status" value="1"/>
</dbReference>
<dbReference type="InterPro" id="IPR025662">
    <property type="entry name" value="Sigma_54_int_dom_ATP-bd_1"/>
</dbReference>
<dbReference type="Proteomes" id="UP000034156">
    <property type="component" value="Chromosome"/>
</dbReference>
<dbReference type="CDD" id="cd00009">
    <property type="entry name" value="AAA"/>
    <property type="match status" value="1"/>
</dbReference>
<evidence type="ECO:0000313" key="14">
    <source>
        <dbReference type="EMBL" id="AKH38906.1"/>
    </source>
</evidence>
<protein>
    <submittedName>
        <fullName evidence="14 16">Response regulator GlrR</fullName>
    </submittedName>
    <submittedName>
        <fullName evidence="15">Two-component system, NtrC family, response regulator GlrR</fullName>
    </submittedName>
</protein>
<feature type="domain" description="Sigma-54 factor interaction" evidence="12">
    <location>
        <begin position="143"/>
        <end position="372"/>
    </location>
</feature>
<evidence type="ECO:0000313" key="15">
    <source>
        <dbReference type="EMBL" id="SDV99803.1"/>
    </source>
</evidence>
<evidence type="ECO:0000256" key="2">
    <source>
        <dbReference type="ARBA" id="ARBA00022490"/>
    </source>
</evidence>
<dbReference type="GO" id="GO:0006355">
    <property type="term" value="P:regulation of DNA-templated transcription"/>
    <property type="evidence" value="ECO:0007669"/>
    <property type="project" value="InterPro"/>
</dbReference>
<dbReference type="RefSeq" id="WP_046850940.1">
    <property type="nucleotide sequence ID" value="NZ_CBDIPD010000124.1"/>
</dbReference>
<keyword evidence="10" id="KW-0804">Transcription</keyword>
<evidence type="ECO:0000256" key="9">
    <source>
        <dbReference type="ARBA" id="ARBA00023159"/>
    </source>
</evidence>
<dbReference type="AlphaFoldDB" id="A0A0F7KHB7"/>
<dbReference type="PROSITE" id="PS50110">
    <property type="entry name" value="RESPONSE_REGULATORY"/>
    <property type="match status" value="1"/>
</dbReference>